<feature type="region of interest" description="Disordered" evidence="1">
    <location>
        <begin position="195"/>
        <end position="220"/>
    </location>
</feature>
<feature type="compositionally biased region" description="Polar residues" evidence="1">
    <location>
        <begin position="195"/>
        <end position="204"/>
    </location>
</feature>
<gene>
    <name evidence="2" type="ORF">PXEA_LOCUS26465</name>
</gene>
<dbReference type="Proteomes" id="UP000784294">
    <property type="component" value="Unassembled WGS sequence"/>
</dbReference>
<dbReference type="EMBL" id="CAAALY010245045">
    <property type="protein sequence ID" value="VEL33025.1"/>
    <property type="molecule type" value="Genomic_DNA"/>
</dbReference>
<organism evidence="2 3">
    <name type="scientific">Protopolystoma xenopodis</name>
    <dbReference type="NCBI Taxonomy" id="117903"/>
    <lineage>
        <taxon>Eukaryota</taxon>
        <taxon>Metazoa</taxon>
        <taxon>Spiralia</taxon>
        <taxon>Lophotrochozoa</taxon>
        <taxon>Platyhelminthes</taxon>
        <taxon>Monogenea</taxon>
        <taxon>Polyopisthocotylea</taxon>
        <taxon>Polystomatidea</taxon>
        <taxon>Polystomatidae</taxon>
        <taxon>Protopolystoma</taxon>
    </lineage>
</organism>
<name>A0A3S5AC29_9PLAT</name>
<comment type="caution">
    <text evidence="2">The sequence shown here is derived from an EMBL/GenBank/DDBJ whole genome shotgun (WGS) entry which is preliminary data.</text>
</comment>
<accession>A0A3S5AC29</accession>
<dbReference type="AlphaFoldDB" id="A0A3S5AC29"/>
<evidence type="ECO:0000313" key="3">
    <source>
        <dbReference type="Proteomes" id="UP000784294"/>
    </source>
</evidence>
<evidence type="ECO:0000313" key="2">
    <source>
        <dbReference type="EMBL" id="VEL33025.1"/>
    </source>
</evidence>
<protein>
    <submittedName>
        <fullName evidence="2">Uncharacterized protein</fullName>
    </submittedName>
</protein>
<keyword evidence="3" id="KW-1185">Reference proteome</keyword>
<proteinExistence type="predicted"/>
<sequence length="284" mass="32011">MANYERSDGKNAVKMEVTKEGWTGFHERTMNVEQGIRVNKEWMSIASPSSNNSSVGIKALFVQSLNPDVSDPDLWIPNRQMRRDTATEQMTCRPVLVSIDDIWSNQNESRYSFLPVKTGRYQSIPSTSGSNYSLRLNTSANSTQSNLSSTQNFGSIMNPPLATSTAGFSSLPSTIPASYPSYFSTRPFWSSANIVNGPSTTSKPRMSKESGRPGQTNANYLSTTDKQSHIRLHQQRGRLVRLHLNDGRPCVTGYCRTGRCFDSRERRVQRVWQMLNYWTKSPLM</sequence>
<evidence type="ECO:0000256" key="1">
    <source>
        <dbReference type="SAM" id="MobiDB-lite"/>
    </source>
</evidence>
<reference evidence="2" key="1">
    <citation type="submission" date="2018-11" db="EMBL/GenBank/DDBJ databases">
        <authorList>
            <consortium name="Pathogen Informatics"/>
        </authorList>
    </citation>
    <scope>NUCLEOTIDE SEQUENCE</scope>
</reference>